<evidence type="ECO:0000313" key="2">
    <source>
        <dbReference type="EMBL" id="KAK0405872.1"/>
    </source>
</evidence>
<evidence type="ECO:0000313" key="3">
    <source>
        <dbReference type="Proteomes" id="UP001175271"/>
    </source>
</evidence>
<name>A0AA39LQE9_9BILA</name>
<evidence type="ECO:0000256" key="1">
    <source>
        <dbReference type="SAM" id="MobiDB-lite"/>
    </source>
</evidence>
<proteinExistence type="predicted"/>
<feature type="compositionally biased region" description="Polar residues" evidence="1">
    <location>
        <begin position="86"/>
        <end position="98"/>
    </location>
</feature>
<organism evidence="2 3">
    <name type="scientific">Steinernema hermaphroditum</name>
    <dbReference type="NCBI Taxonomy" id="289476"/>
    <lineage>
        <taxon>Eukaryota</taxon>
        <taxon>Metazoa</taxon>
        <taxon>Ecdysozoa</taxon>
        <taxon>Nematoda</taxon>
        <taxon>Chromadorea</taxon>
        <taxon>Rhabditida</taxon>
        <taxon>Tylenchina</taxon>
        <taxon>Panagrolaimomorpha</taxon>
        <taxon>Strongyloidoidea</taxon>
        <taxon>Steinernematidae</taxon>
        <taxon>Steinernema</taxon>
    </lineage>
</organism>
<sequence length="473" mass="51102">MPTVAPLRSGAQPLMSKRGSPPPVTASSAFASGAPHQLSTTEEEQETPGSTASTVDSKTLTFTESRRETIRKQPASRPPTTMAGPVNTSGGPPTTLQPNRFRAAHASFRLRMLQEQHGTSGGFEPDKEKEKRKKTDSEAPRSDPTSPEAKIVEPGPSSLALRGLLTSRKKIFSGKIPLPPSAPSTLSVDTVELLKSRSGRTAVLRTGSAETHRQSGCSIEECQSSPEAQSVYVQTNVSSANWERPATPVPTVKRSPFKMAHESFRMRMFQEQHGMEPVFMTKKRTRESKTTSEFKGGDLNKYTARSYTIQNGNEVFGVIEVPRGVPSARPPPATCALRRGKAAAASFSKRLFILFFIPYCHRAPGGSSTAAPRPFGAMDPGGTPSWVVEAVRPTNKISTVSMSSGGYSRKISAQPPAMSRKRSMRSRLAEIELGQAMEGRKHTPPIGAATIQLAPKKKSISSARIDLLSGWFC</sequence>
<dbReference type="EMBL" id="JAUCMV010000004">
    <property type="protein sequence ID" value="KAK0405872.1"/>
    <property type="molecule type" value="Genomic_DNA"/>
</dbReference>
<dbReference type="AlphaFoldDB" id="A0AA39LQE9"/>
<feature type="region of interest" description="Disordered" evidence="1">
    <location>
        <begin position="402"/>
        <end position="423"/>
    </location>
</feature>
<feature type="compositionally biased region" description="Basic and acidic residues" evidence="1">
    <location>
        <begin position="124"/>
        <end position="141"/>
    </location>
</feature>
<feature type="region of interest" description="Disordered" evidence="1">
    <location>
        <begin position="1"/>
        <end position="157"/>
    </location>
</feature>
<dbReference type="Proteomes" id="UP001175271">
    <property type="component" value="Unassembled WGS sequence"/>
</dbReference>
<comment type="caution">
    <text evidence="2">The sequence shown here is derived from an EMBL/GenBank/DDBJ whole genome shotgun (WGS) entry which is preliminary data.</text>
</comment>
<protein>
    <submittedName>
        <fullName evidence="2">Uncharacterized protein</fullName>
    </submittedName>
</protein>
<keyword evidence="3" id="KW-1185">Reference proteome</keyword>
<reference evidence="2" key="1">
    <citation type="submission" date="2023-06" db="EMBL/GenBank/DDBJ databases">
        <title>Genomic analysis of the entomopathogenic nematode Steinernema hermaphroditum.</title>
        <authorList>
            <person name="Schwarz E.M."/>
            <person name="Heppert J.K."/>
            <person name="Baniya A."/>
            <person name="Schwartz H.T."/>
            <person name="Tan C.-H."/>
            <person name="Antoshechkin I."/>
            <person name="Sternberg P.W."/>
            <person name="Goodrich-Blair H."/>
            <person name="Dillman A.R."/>
        </authorList>
    </citation>
    <scope>NUCLEOTIDE SEQUENCE</scope>
    <source>
        <strain evidence="2">PS9179</strain>
        <tissue evidence="2">Whole animal</tissue>
    </source>
</reference>
<accession>A0AA39LQE9</accession>
<feature type="compositionally biased region" description="Polar residues" evidence="1">
    <location>
        <begin position="47"/>
        <end position="63"/>
    </location>
</feature>
<gene>
    <name evidence="2" type="ORF">QR680_018246</name>
</gene>